<name>A0A1H7TJU4_9BURK</name>
<dbReference type="OrthoDB" id="9028765at2"/>
<sequence>MAKAKSLRCRPGDLARVIESIYPALVGRIVFVEAWGAHDRWNVTLLGEPFFGFALVTGSPILGNKTMFYDSSLMPLRGDTPDMSTQKPEAIHG</sequence>
<reference evidence="2" key="1">
    <citation type="submission" date="2016-10" db="EMBL/GenBank/DDBJ databases">
        <authorList>
            <person name="Varghese N."/>
            <person name="Submissions S."/>
        </authorList>
    </citation>
    <scope>NUCLEOTIDE SEQUENCE [LARGE SCALE GENOMIC DNA]</scope>
    <source>
        <strain evidence="2">LMG 26416</strain>
    </source>
</reference>
<organism evidence="1 2">
    <name type="scientific">Paraburkholderia caballeronis</name>
    <dbReference type="NCBI Taxonomy" id="416943"/>
    <lineage>
        <taxon>Bacteria</taxon>
        <taxon>Pseudomonadati</taxon>
        <taxon>Pseudomonadota</taxon>
        <taxon>Betaproteobacteria</taxon>
        <taxon>Burkholderiales</taxon>
        <taxon>Burkholderiaceae</taxon>
        <taxon>Paraburkholderia</taxon>
    </lineage>
</organism>
<evidence type="ECO:0000313" key="2">
    <source>
        <dbReference type="Proteomes" id="UP000199120"/>
    </source>
</evidence>
<dbReference type="AlphaFoldDB" id="A0A1H7TJU4"/>
<evidence type="ECO:0000313" key="1">
    <source>
        <dbReference type="EMBL" id="SEL85172.1"/>
    </source>
</evidence>
<dbReference type="RefSeq" id="WP_090542816.1">
    <property type="nucleotide sequence ID" value="NZ_FNSR01000001.1"/>
</dbReference>
<protein>
    <submittedName>
        <fullName evidence="1">Uncharacterized protein</fullName>
    </submittedName>
</protein>
<keyword evidence="2" id="KW-1185">Reference proteome</keyword>
<dbReference type="STRING" id="416943.SAMN05445871_1021"/>
<gene>
    <name evidence="1" type="ORF">SAMN05192542_115116</name>
</gene>
<proteinExistence type="predicted"/>
<dbReference type="Proteomes" id="UP000199120">
    <property type="component" value="Unassembled WGS sequence"/>
</dbReference>
<accession>A0A1H7TJU4</accession>
<dbReference type="EMBL" id="FOAJ01000015">
    <property type="protein sequence ID" value="SEL85172.1"/>
    <property type="molecule type" value="Genomic_DNA"/>
</dbReference>